<dbReference type="AlphaFoldDB" id="A0AAV6JEP2"/>
<dbReference type="EMBL" id="JACTNZ010000008">
    <property type="protein sequence ID" value="KAG5537690.1"/>
    <property type="molecule type" value="Genomic_DNA"/>
</dbReference>
<comment type="subcellular location">
    <subcellularLocation>
        <location evidence="5">Mitochondrion inner membrane</location>
    </subcellularLocation>
</comment>
<feature type="transmembrane region" description="Helical" evidence="5">
    <location>
        <begin position="125"/>
        <end position="156"/>
    </location>
</feature>
<keyword evidence="5" id="KW-0496">Mitochondrion</keyword>
<comment type="similarity">
    <text evidence="1 5">Belongs to the CcmH/CycL/Ccl2/NrfF family.</text>
</comment>
<keyword evidence="4 5" id="KW-0408">Iron</keyword>
<evidence type="ECO:0000259" key="6">
    <source>
        <dbReference type="Pfam" id="PF03918"/>
    </source>
</evidence>
<dbReference type="PANTHER" id="PTHR47601:SF1">
    <property type="entry name" value="CYTOCHROME C-TYPE BIOGENESIS CCMH-LIKE MITOCHONDRIAL PROTEIN"/>
    <property type="match status" value="1"/>
</dbReference>
<evidence type="ECO:0000256" key="2">
    <source>
        <dbReference type="ARBA" id="ARBA00022617"/>
    </source>
</evidence>
<keyword evidence="3 5" id="KW-0479">Metal-binding</keyword>
<keyword evidence="5" id="KW-0472">Membrane</keyword>
<keyword evidence="5" id="KW-0999">Mitochondrion inner membrane</keyword>
<dbReference type="Proteomes" id="UP000823749">
    <property type="component" value="Chromosome 8"/>
</dbReference>
<dbReference type="Gene3D" id="1.10.8.640">
    <property type="entry name" value="Cytochrome C biogenesis protein"/>
    <property type="match status" value="1"/>
</dbReference>
<name>A0AAV6JEP2_9ERIC</name>
<dbReference type="InterPro" id="IPR038297">
    <property type="entry name" value="CcmH/CycL/NrfF/Ccl2_sf"/>
</dbReference>
<keyword evidence="2 5" id="KW-0349">Heme</keyword>
<keyword evidence="8" id="KW-1185">Reference proteome</keyword>
<dbReference type="GO" id="GO:0046872">
    <property type="term" value="F:metal ion binding"/>
    <property type="evidence" value="ECO:0007669"/>
    <property type="project" value="UniProtKB-KW"/>
</dbReference>
<proteinExistence type="inferred from homology"/>
<evidence type="ECO:0000256" key="5">
    <source>
        <dbReference type="RuleBase" id="RU364112"/>
    </source>
</evidence>
<reference evidence="7" key="1">
    <citation type="submission" date="2020-08" db="EMBL/GenBank/DDBJ databases">
        <title>Plant Genome Project.</title>
        <authorList>
            <person name="Zhang R.-G."/>
        </authorList>
    </citation>
    <scope>NUCLEOTIDE SEQUENCE</scope>
    <source>
        <strain evidence="7">WSP0</strain>
        <tissue evidence="7">Leaf</tissue>
    </source>
</reference>
<sequence length="158" mass="17658">MYWYYFKFSSLDILGWPFTLQVPLNGTSNPEGTRYRLFYWVSLGKIDHSSPLHNPYTSAAKLKLENCYGMEGAEDAVRNAQVVGARARNISHNVRCTECGSQSIEDSQADIAILLRKLRFFFGDVGNGAVMVLVVNMIMGRFFSLSLSLCVAVLALCD</sequence>
<keyword evidence="5" id="KW-1133">Transmembrane helix</keyword>
<keyword evidence="5" id="KW-0812">Transmembrane</keyword>
<dbReference type="PANTHER" id="PTHR47601">
    <property type="match status" value="1"/>
</dbReference>
<organism evidence="7 8">
    <name type="scientific">Rhododendron griersonianum</name>
    <dbReference type="NCBI Taxonomy" id="479676"/>
    <lineage>
        <taxon>Eukaryota</taxon>
        <taxon>Viridiplantae</taxon>
        <taxon>Streptophyta</taxon>
        <taxon>Embryophyta</taxon>
        <taxon>Tracheophyta</taxon>
        <taxon>Spermatophyta</taxon>
        <taxon>Magnoliopsida</taxon>
        <taxon>eudicotyledons</taxon>
        <taxon>Gunneridae</taxon>
        <taxon>Pentapetalae</taxon>
        <taxon>asterids</taxon>
        <taxon>Ericales</taxon>
        <taxon>Ericaceae</taxon>
        <taxon>Ericoideae</taxon>
        <taxon>Rhodoreae</taxon>
        <taxon>Rhododendron</taxon>
    </lineage>
</organism>
<dbReference type="InterPro" id="IPR005616">
    <property type="entry name" value="CcmH/CycL/Ccl2/NrfF_N"/>
</dbReference>
<accession>A0AAV6JEP2</accession>
<evidence type="ECO:0000256" key="3">
    <source>
        <dbReference type="ARBA" id="ARBA00022723"/>
    </source>
</evidence>
<protein>
    <recommendedName>
        <fullName evidence="5">Cytochrome c-type biogenesis protein</fullName>
    </recommendedName>
</protein>
<evidence type="ECO:0000256" key="4">
    <source>
        <dbReference type="ARBA" id="ARBA00023004"/>
    </source>
</evidence>
<evidence type="ECO:0000256" key="1">
    <source>
        <dbReference type="ARBA" id="ARBA00010342"/>
    </source>
</evidence>
<feature type="domain" description="CcmH/CycL/Ccl2/NrfF N-terminal" evidence="6">
    <location>
        <begin position="81"/>
        <end position="118"/>
    </location>
</feature>
<evidence type="ECO:0000313" key="8">
    <source>
        <dbReference type="Proteomes" id="UP000823749"/>
    </source>
</evidence>
<dbReference type="Pfam" id="PF03918">
    <property type="entry name" value="CcmH"/>
    <property type="match status" value="1"/>
</dbReference>
<evidence type="ECO:0000313" key="7">
    <source>
        <dbReference type="EMBL" id="KAG5537690.1"/>
    </source>
</evidence>
<gene>
    <name evidence="7" type="ORF">RHGRI_024968</name>
</gene>
<comment type="caution">
    <text evidence="7">The sequence shown here is derived from an EMBL/GenBank/DDBJ whole genome shotgun (WGS) entry which is preliminary data.</text>
</comment>
<dbReference type="GO" id="GO:0005743">
    <property type="term" value="C:mitochondrial inner membrane"/>
    <property type="evidence" value="ECO:0007669"/>
    <property type="project" value="UniProtKB-SubCell"/>
</dbReference>